<keyword evidence="2" id="KW-1185">Reference proteome</keyword>
<reference evidence="1" key="1">
    <citation type="journal article" date="2020" name="Cell">
        <title>Large-Scale Comparative Analyses of Tick Genomes Elucidate Their Genetic Diversity and Vector Capacities.</title>
        <authorList>
            <consortium name="Tick Genome and Microbiome Consortium (TIGMIC)"/>
            <person name="Jia N."/>
            <person name="Wang J."/>
            <person name="Shi W."/>
            <person name="Du L."/>
            <person name="Sun Y."/>
            <person name="Zhan W."/>
            <person name="Jiang J.F."/>
            <person name="Wang Q."/>
            <person name="Zhang B."/>
            <person name="Ji P."/>
            <person name="Bell-Sakyi L."/>
            <person name="Cui X.M."/>
            <person name="Yuan T.T."/>
            <person name="Jiang B.G."/>
            <person name="Yang W.F."/>
            <person name="Lam T.T."/>
            <person name="Chang Q.C."/>
            <person name="Ding S.J."/>
            <person name="Wang X.J."/>
            <person name="Zhu J.G."/>
            <person name="Ruan X.D."/>
            <person name="Zhao L."/>
            <person name="Wei J.T."/>
            <person name="Ye R.Z."/>
            <person name="Que T.C."/>
            <person name="Du C.H."/>
            <person name="Zhou Y.H."/>
            <person name="Cheng J.X."/>
            <person name="Dai P.F."/>
            <person name="Guo W.B."/>
            <person name="Han X.H."/>
            <person name="Huang E.J."/>
            <person name="Li L.F."/>
            <person name="Wei W."/>
            <person name="Gao Y.C."/>
            <person name="Liu J.Z."/>
            <person name="Shao H.Z."/>
            <person name="Wang X."/>
            <person name="Wang C.C."/>
            <person name="Yang T.C."/>
            <person name="Huo Q.B."/>
            <person name="Li W."/>
            <person name="Chen H.Y."/>
            <person name="Chen S.E."/>
            <person name="Zhou L.G."/>
            <person name="Ni X.B."/>
            <person name="Tian J.H."/>
            <person name="Sheng Y."/>
            <person name="Liu T."/>
            <person name="Pan Y.S."/>
            <person name="Xia L.Y."/>
            <person name="Li J."/>
            <person name="Zhao F."/>
            <person name="Cao W.C."/>
        </authorList>
    </citation>
    <scope>NUCLEOTIDE SEQUENCE</scope>
    <source>
        <strain evidence="1">Rmic-2018</strain>
    </source>
</reference>
<gene>
    <name evidence="1" type="ORF">HPB51_006984</name>
</gene>
<evidence type="ECO:0000313" key="1">
    <source>
        <dbReference type="EMBL" id="KAH8018452.1"/>
    </source>
</evidence>
<organism evidence="1 2">
    <name type="scientific">Rhipicephalus microplus</name>
    <name type="common">Cattle tick</name>
    <name type="synonym">Boophilus microplus</name>
    <dbReference type="NCBI Taxonomy" id="6941"/>
    <lineage>
        <taxon>Eukaryota</taxon>
        <taxon>Metazoa</taxon>
        <taxon>Ecdysozoa</taxon>
        <taxon>Arthropoda</taxon>
        <taxon>Chelicerata</taxon>
        <taxon>Arachnida</taxon>
        <taxon>Acari</taxon>
        <taxon>Parasitiformes</taxon>
        <taxon>Ixodida</taxon>
        <taxon>Ixodoidea</taxon>
        <taxon>Ixodidae</taxon>
        <taxon>Rhipicephalinae</taxon>
        <taxon>Rhipicephalus</taxon>
        <taxon>Boophilus</taxon>
    </lineage>
</organism>
<dbReference type="AlphaFoldDB" id="A0A9J6D8N7"/>
<comment type="caution">
    <text evidence="1">The sequence shown here is derived from an EMBL/GenBank/DDBJ whole genome shotgun (WGS) entry which is preliminary data.</text>
</comment>
<reference evidence="1" key="2">
    <citation type="submission" date="2021-09" db="EMBL/GenBank/DDBJ databases">
        <authorList>
            <person name="Jia N."/>
            <person name="Wang J."/>
            <person name="Shi W."/>
            <person name="Du L."/>
            <person name="Sun Y."/>
            <person name="Zhan W."/>
            <person name="Jiang J."/>
            <person name="Wang Q."/>
            <person name="Zhang B."/>
            <person name="Ji P."/>
            <person name="Sakyi L.B."/>
            <person name="Cui X."/>
            <person name="Yuan T."/>
            <person name="Jiang B."/>
            <person name="Yang W."/>
            <person name="Lam T.T.-Y."/>
            <person name="Chang Q."/>
            <person name="Ding S."/>
            <person name="Wang X."/>
            <person name="Zhu J."/>
            <person name="Ruan X."/>
            <person name="Zhao L."/>
            <person name="Wei J."/>
            <person name="Que T."/>
            <person name="Du C."/>
            <person name="Cheng J."/>
            <person name="Dai P."/>
            <person name="Han X."/>
            <person name="Huang E."/>
            <person name="Gao Y."/>
            <person name="Liu J."/>
            <person name="Shao H."/>
            <person name="Ye R."/>
            <person name="Li L."/>
            <person name="Wei W."/>
            <person name="Wang X."/>
            <person name="Wang C."/>
            <person name="Huo Q."/>
            <person name="Li W."/>
            <person name="Guo W."/>
            <person name="Chen H."/>
            <person name="Chen S."/>
            <person name="Zhou L."/>
            <person name="Zhou L."/>
            <person name="Ni X."/>
            <person name="Tian J."/>
            <person name="Zhou Y."/>
            <person name="Sheng Y."/>
            <person name="Liu T."/>
            <person name="Pan Y."/>
            <person name="Xia L."/>
            <person name="Li J."/>
            <person name="Zhao F."/>
            <person name="Cao W."/>
        </authorList>
    </citation>
    <scope>NUCLEOTIDE SEQUENCE</scope>
    <source>
        <strain evidence="1">Rmic-2018</strain>
        <tissue evidence="1">Larvae</tissue>
    </source>
</reference>
<dbReference type="EMBL" id="JABSTU010000010">
    <property type="protein sequence ID" value="KAH8018452.1"/>
    <property type="molecule type" value="Genomic_DNA"/>
</dbReference>
<evidence type="ECO:0000313" key="2">
    <source>
        <dbReference type="Proteomes" id="UP000821866"/>
    </source>
</evidence>
<accession>A0A9J6D8N7</accession>
<protein>
    <submittedName>
        <fullName evidence="1">Uncharacterized protein</fullName>
    </submittedName>
</protein>
<proteinExistence type="predicted"/>
<sequence length="94" mass="10569">MPIRLPTLANRWGQAHRTCAALPTSTEVGAKDHFRRRSRVRAYSRRKNEASKGLAATYKDGEKLIPYHIITGGKDPCDVADELWNFAAKCSIKK</sequence>
<dbReference type="Proteomes" id="UP000821866">
    <property type="component" value="Chromosome 8"/>
</dbReference>
<name>A0A9J6D8N7_RHIMP</name>
<dbReference type="VEuPathDB" id="VectorBase:LOC119176020"/>